<dbReference type="Proteomes" id="UP000718451">
    <property type="component" value="Unassembled WGS sequence"/>
</dbReference>
<sequence>MEQIRPFSDNRLDGHCIYCFNEPETREHVPSKVLLDKPYPENLPIVEACKKCNQGFSLDEEYLACLLECVICGTTVPELIQKEKIGKILKRKPKLRERLEKSRKTIDGETHFQSEMERIERVIKKLAQGHAKFENSETQFEEPYRVWFQPINLLTEEEIDDFFANEELTLFPEIGSRAFQRTMVDEMGIPRAYWKEVQEKNYSYSIAHVPSGLRVRILIRNYLVGEVIW</sequence>
<organism evidence="1 2">
    <name type="scientific">Croceivirga thetidis</name>
    <dbReference type="NCBI Taxonomy" id="2721623"/>
    <lineage>
        <taxon>Bacteria</taxon>
        <taxon>Pseudomonadati</taxon>
        <taxon>Bacteroidota</taxon>
        <taxon>Flavobacteriia</taxon>
        <taxon>Flavobacteriales</taxon>
        <taxon>Flavobacteriaceae</taxon>
        <taxon>Croceivirga</taxon>
    </lineage>
</organism>
<dbReference type="EMBL" id="JAAWWL010000003">
    <property type="protein sequence ID" value="NKI33353.1"/>
    <property type="molecule type" value="Genomic_DNA"/>
</dbReference>
<comment type="caution">
    <text evidence="1">The sequence shown here is derived from an EMBL/GenBank/DDBJ whole genome shotgun (WGS) entry which is preliminary data.</text>
</comment>
<evidence type="ECO:0000313" key="2">
    <source>
        <dbReference type="Proteomes" id="UP000718451"/>
    </source>
</evidence>
<name>A0ABX1GTR1_9FLAO</name>
<evidence type="ECO:0000313" key="1">
    <source>
        <dbReference type="EMBL" id="NKI33353.1"/>
    </source>
</evidence>
<reference evidence="1 2" key="1">
    <citation type="submission" date="2020-04" db="EMBL/GenBank/DDBJ databases">
        <authorList>
            <person name="Yoon J."/>
        </authorList>
    </citation>
    <scope>NUCLEOTIDE SEQUENCE [LARGE SCALE GENOMIC DNA]</scope>
    <source>
        <strain evidence="1 2">DJ-13</strain>
    </source>
</reference>
<accession>A0ABX1GTR1</accession>
<evidence type="ECO:0008006" key="3">
    <source>
        <dbReference type="Google" id="ProtNLM"/>
    </source>
</evidence>
<gene>
    <name evidence="1" type="ORF">HCU67_15465</name>
</gene>
<proteinExistence type="predicted"/>
<dbReference type="RefSeq" id="WP_168553576.1">
    <property type="nucleotide sequence ID" value="NZ_JAAWWL010000003.1"/>
</dbReference>
<protein>
    <recommendedName>
        <fullName evidence="3">HNH endonuclease 5 domain-containing protein</fullName>
    </recommendedName>
</protein>
<keyword evidence="2" id="KW-1185">Reference proteome</keyword>